<reference evidence="2 3" key="1">
    <citation type="submission" date="2018-08" db="EMBL/GenBank/DDBJ databases">
        <title>Lysinibacillus sp. YLB-03 draft genome sequence.</title>
        <authorList>
            <person name="Yu L."/>
        </authorList>
    </citation>
    <scope>NUCLEOTIDE SEQUENCE [LARGE SCALE GENOMIC DNA]</scope>
    <source>
        <strain evidence="2 3">YLB-03</strain>
    </source>
</reference>
<comment type="caution">
    <text evidence="2">The sequence shown here is derived from an EMBL/GenBank/DDBJ whole genome shotgun (WGS) entry which is preliminary data.</text>
</comment>
<feature type="region of interest" description="Disordered" evidence="1">
    <location>
        <begin position="81"/>
        <end position="101"/>
    </location>
</feature>
<evidence type="ECO:0000313" key="3">
    <source>
        <dbReference type="Proteomes" id="UP000265692"/>
    </source>
</evidence>
<evidence type="ECO:0000313" key="2">
    <source>
        <dbReference type="EMBL" id="RHW40056.1"/>
    </source>
</evidence>
<dbReference type="RefSeq" id="WP_118875064.1">
    <property type="nucleotide sequence ID" value="NZ_QWEI01000001.1"/>
</dbReference>
<evidence type="ECO:0000256" key="1">
    <source>
        <dbReference type="SAM" id="MobiDB-lite"/>
    </source>
</evidence>
<dbReference type="Pfam" id="PF17261">
    <property type="entry name" value="DUF5327"/>
    <property type="match status" value="1"/>
</dbReference>
<dbReference type="EMBL" id="QWEI01000001">
    <property type="protein sequence ID" value="RHW40056.1"/>
    <property type="molecule type" value="Genomic_DNA"/>
</dbReference>
<dbReference type="Proteomes" id="UP000265692">
    <property type="component" value="Unassembled WGS sequence"/>
</dbReference>
<dbReference type="AlphaFoldDB" id="A0A396SF29"/>
<protein>
    <submittedName>
        <fullName evidence="2">Uncharacterized protein</fullName>
    </submittedName>
</protein>
<organism evidence="2 3">
    <name type="scientific">Ureibacillus yapensis</name>
    <dbReference type="NCBI Taxonomy" id="2304605"/>
    <lineage>
        <taxon>Bacteria</taxon>
        <taxon>Bacillati</taxon>
        <taxon>Bacillota</taxon>
        <taxon>Bacilli</taxon>
        <taxon>Bacillales</taxon>
        <taxon>Caryophanaceae</taxon>
        <taxon>Ureibacillus</taxon>
    </lineage>
</organism>
<accession>A0A396SF29</accession>
<sequence length="101" mass="11210">MISYQTLLQEIEQLAASTKNSKDDQKIREQLSAIRALCNVGLTDETKNPASPRISAAAVRPAQTMQPIQYAQPQQIIQSTSSLNEQKLDEKDANGESLFDF</sequence>
<dbReference type="InterPro" id="IPR035218">
    <property type="entry name" value="DUF5327"/>
</dbReference>
<name>A0A396SF29_9BACL</name>
<proteinExistence type="predicted"/>
<gene>
    <name evidence="2" type="ORF">D1B33_04195</name>
</gene>
<dbReference type="OrthoDB" id="2361717at2"/>
<keyword evidence="3" id="KW-1185">Reference proteome</keyword>